<dbReference type="InterPro" id="IPR014039">
    <property type="entry name" value="Transl_elong_EFTs/EF1B_dimer"/>
</dbReference>
<comment type="function">
    <text evidence="4">Associates with the EF-Tu.GDP complex and induces the exchange of GDP to GTP. It remains bound to the aminoacyl-tRNA.EF-Tu.GTP complex up to the GTP hydrolysis stage on the ribosome.</text>
</comment>
<evidence type="ECO:0000256" key="4">
    <source>
        <dbReference type="RuleBase" id="RU000642"/>
    </source>
</evidence>
<feature type="non-terminal residue" evidence="7">
    <location>
        <position position="1"/>
    </location>
</feature>
<dbReference type="FunFam" id="1.10.286.20:FF:000001">
    <property type="entry name" value="Elongation factor Ts"/>
    <property type="match status" value="2"/>
</dbReference>
<feature type="compositionally biased region" description="Basic and acidic residues" evidence="5">
    <location>
        <begin position="286"/>
        <end position="413"/>
    </location>
</feature>
<evidence type="ECO:0000256" key="1">
    <source>
        <dbReference type="ARBA" id="ARBA00005532"/>
    </source>
</evidence>
<dbReference type="InterPro" id="IPR018101">
    <property type="entry name" value="Transl_elong_Ts_CS"/>
</dbReference>
<dbReference type="PROSITE" id="PS01127">
    <property type="entry name" value="EF_TS_2"/>
    <property type="match status" value="1"/>
</dbReference>
<dbReference type="FunFam" id="1.10.8.10:FF:000001">
    <property type="entry name" value="Elongation factor Ts"/>
    <property type="match status" value="2"/>
</dbReference>
<sequence>ALATEGEWCGDSSAAFGPTLPLQGALAMAFAPSRRRLALASGVSSLLLLAFCGLQQSFLVLSPSGAPSTHPEVRLSARAGHQQTPRAAPSAFEASWALPAALAVGAAVVLASHRDASCTTMYGKHDKKTFRGKQHAHTFGKYRLRKNKARRIQAIKNGTFDPENTPQRGQPEPEHTWDYDNLVENPIYYAPDYLKEAMYDYWDDVNEAMRKRWKEFMGIKGSQRYFKNWTPPGMEPPPEAEPPAPPSPPTPPPPASKPKAKAPSTPAPEEPEPVKEEEETPPPEPAAEKKAAKPKPAEEPAPEKKAEKPKPAAEKKETPPPEPAAEKKAEKPKPAAEKKEAPPPEPAPEKKAEKPKPAAEKKETPPPEPAAEKKETPPPEPAAEKKAPEPEPEKATKAEKAPEPEPEKAEKAPKAASPSGKDVKALRERSRAGILDCKKALTETGGDMEKAMEWLKKKGMAKADKKAGNVAVEGCVASYVHFNNKIAVLVEVNSETDFVASNAIFKEFTADVAMQIAANSDVAYVTTEDVPAAAMEKEKQLEMAKEDLEGKPDNIKEKIVGGRLKKKFEEKALMSQKWLKDEDITVQEAVKQTIAKLGENIVIRRFQRLTLGEGLEKKEDDFAAGVEKELAKYKNAEGEAKEEKKEEKEEKKEEKKEEPKEEKEEKKEKPKVAVSAAQVKELRGRSGAGILDAKKALTECEGDMDKAMEWLKKKGMAKADKKAGNLSAEGVIASYVHFNSKLGVLVEVNSETDFVAINAIFKEFASDVAMQIAANPDVNYVSVDDVPAAVMEKEKALEMGKEDLAGKPDEIKEKIVTGRLRKKFEESALLSQKWLKDEDKTVQEVLKEKIAKLGENLVIRRFARLQLGEGLEKKDDDFAAGVEKELAKYR</sequence>
<feature type="region of interest" description="Disordered" evidence="5">
    <location>
        <begin position="635"/>
        <end position="675"/>
    </location>
</feature>
<evidence type="ECO:0000256" key="5">
    <source>
        <dbReference type="SAM" id="MobiDB-lite"/>
    </source>
</evidence>
<feature type="compositionally biased region" description="Acidic residues" evidence="5">
    <location>
        <begin position="269"/>
        <end position="281"/>
    </location>
</feature>
<dbReference type="Gene3D" id="1.10.8.10">
    <property type="entry name" value="DNA helicase RuvA subunit, C-terminal domain"/>
    <property type="match status" value="2"/>
</dbReference>
<dbReference type="CDD" id="cd14275">
    <property type="entry name" value="UBA_EF-Ts"/>
    <property type="match status" value="2"/>
</dbReference>
<dbReference type="Gene3D" id="1.10.286.20">
    <property type="match status" value="2"/>
</dbReference>
<keyword evidence="2 4" id="KW-0251">Elongation factor</keyword>
<dbReference type="Gene3D" id="3.30.479.20">
    <property type="entry name" value="Elongation factor Ts, dimerisation domain"/>
    <property type="match status" value="2"/>
</dbReference>
<dbReference type="PROSITE" id="PS01126">
    <property type="entry name" value="EF_TS_1"/>
    <property type="match status" value="1"/>
</dbReference>
<dbReference type="SUPFAM" id="SSF54713">
    <property type="entry name" value="Elongation factor Ts (EF-Ts), dimerisation domain"/>
    <property type="match status" value="2"/>
</dbReference>
<feature type="region of interest" description="Disordered" evidence="5">
    <location>
        <begin position="157"/>
        <end position="178"/>
    </location>
</feature>
<keyword evidence="8" id="KW-1185">Reference proteome</keyword>
<dbReference type="OrthoDB" id="277235at2759"/>
<feature type="compositionally biased region" description="Basic and acidic residues" evidence="5">
    <location>
        <begin position="635"/>
        <end position="671"/>
    </location>
</feature>
<dbReference type="Proteomes" id="UP000604046">
    <property type="component" value="Unassembled WGS sequence"/>
</dbReference>
<dbReference type="InterPro" id="IPR001816">
    <property type="entry name" value="Transl_elong_EFTs/EF1B"/>
</dbReference>
<dbReference type="GO" id="GO:0003746">
    <property type="term" value="F:translation elongation factor activity"/>
    <property type="evidence" value="ECO:0007669"/>
    <property type="project" value="UniProtKB-KW"/>
</dbReference>
<feature type="domain" description="Translation elongation factor EFTs/EF1B dimerisation" evidence="6">
    <location>
        <begin position="472"/>
        <end position="613"/>
    </location>
</feature>
<evidence type="ECO:0000313" key="7">
    <source>
        <dbReference type="EMBL" id="CAE7362697.1"/>
    </source>
</evidence>
<evidence type="ECO:0000313" key="8">
    <source>
        <dbReference type="Proteomes" id="UP000604046"/>
    </source>
</evidence>
<evidence type="ECO:0000256" key="2">
    <source>
        <dbReference type="ARBA" id="ARBA00022768"/>
    </source>
</evidence>
<organism evidence="7 8">
    <name type="scientific">Symbiodinium natans</name>
    <dbReference type="NCBI Taxonomy" id="878477"/>
    <lineage>
        <taxon>Eukaryota</taxon>
        <taxon>Sar</taxon>
        <taxon>Alveolata</taxon>
        <taxon>Dinophyceae</taxon>
        <taxon>Suessiales</taxon>
        <taxon>Symbiodiniaceae</taxon>
        <taxon>Symbiodinium</taxon>
    </lineage>
</organism>
<dbReference type="InterPro" id="IPR036402">
    <property type="entry name" value="EF-Ts_dimer_sf"/>
</dbReference>
<comment type="caution">
    <text evidence="7">The sequence shown here is derived from an EMBL/GenBank/DDBJ whole genome shotgun (WGS) entry which is preliminary data.</text>
</comment>
<evidence type="ECO:0000256" key="3">
    <source>
        <dbReference type="ARBA" id="ARBA00022917"/>
    </source>
</evidence>
<evidence type="ECO:0000259" key="6">
    <source>
        <dbReference type="Pfam" id="PF00889"/>
    </source>
</evidence>
<accession>A0A812PH90</accession>
<dbReference type="NCBIfam" id="TIGR00116">
    <property type="entry name" value="tsf"/>
    <property type="match status" value="2"/>
</dbReference>
<dbReference type="HAMAP" id="MF_00050">
    <property type="entry name" value="EF_Ts"/>
    <property type="match status" value="2"/>
</dbReference>
<feature type="region of interest" description="Disordered" evidence="5">
    <location>
        <begin position="227"/>
        <end position="428"/>
    </location>
</feature>
<dbReference type="PANTHER" id="PTHR11741">
    <property type="entry name" value="ELONGATION FACTOR TS"/>
    <property type="match status" value="1"/>
</dbReference>
<proteinExistence type="inferred from homology"/>
<dbReference type="AlphaFoldDB" id="A0A812PH90"/>
<feature type="domain" description="Translation elongation factor EFTs/EF1B dimerisation" evidence="6">
    <location>
        <begin position="727"/>
        <end position="869"/>
    </location>
</feature>
<reference evidence="7" key="1">
    <citation type="submission" date="2021-02" db="EMBL/GenBank/DDBJ databases">
        <authorList>
            <person name="Dougan E. K."/>
            <person name="Rhodes N."/>
            <person name="Thang M."/>
            <person name="Chan C."/>
        </authorList>
    </citation>
    <scope>NUCLEOTIDE SEQUENCE</scope>
</reference>
<gene>
    <name evidence="7" type="primary">PETs</name>
    <name evidence="7" type="ORF">SNAT2548_LOCUS19568</name>
</gene>
<protein>
    <recommendedName>
        <fullName evidence="4">Elongation factor Ts</fullName>
    </recommendedName>
</protein>
<dbReference type="InterPro" id="IPR009060">
    <property type="entry name" value="UBA-like_sf"/>
</dbReference>
<dbReference type="PANTHER" id="PTHR11741:SF0">
    <property type="entry name" value="ELONGATION FACTOR TS, MITOCHONDRIAL"/>
    <property type="match status" value="1"/>
</dbReference>
<dbReference type="SUPFAM" id="SSF46934">
    <property type="entry name" value="UBA-like"/>
    <property type="match status" value="2"/>
</dbReference>
<feature type="compositionally biased region" description="Pro residues" evidence="5">
    <location>
        <begin position="233"/>
        <end position="256"/>
    </location>
</feature>
<dbReference type="EMBL" id="CAJNDS010002183">
    <property type="protein sequence ID" value="CAE7362697.1"/>
    <property type="molecule type" value="Genomic_DNA"/>
</dbReference>
<keyword evidence="3 4" id="KW-0648">Protein biosynthesis</keyword>
<name>A0A812PH90_9DINO</name>
<comment type="similarity">
    <text evidence="1 4">Belongs to the EF-Ts family.</text>
</comment>
<dbReference type="GO" id="GO:0005737">
    <property type="term" value="C:cytoplasm"/>
    <property type="evidence" value="ECO:0007669"/>
    <property type="project" value="UniProtKB-ARBA"/>
</dbReference>
<dbReference type="Pfam" id="PF00889">
    <property type="entry name" value="EF_TS"/>
    <property type="match status" value="2"/>
</dbReference>